<sequence>MSVEQCRNRRRHLISGRGQRPVVGVAAAALATLIAEPMLAKSCTAAVTASGAATTNDITCSSHHR</sequence>
<proteinExistence type="predicted"/>
<evidence type="ECO:0000313" key="1">
    <source>
        <dbReference type="EMBL" id="EUA88791.1"/>
    </source>
</evidence>
<dbReference type="EMBL" id="JAOL01000133">
    <property type="protein sequence ID" value="EUA88791.1"/>
    <property type="molecule type" value="Genomic_DNA"/>
</dbReference>
<dbReference type="Proteomes" id="UP000020681">
    <property type="component" value="Unassembled WGS sequence"/>
</dbReference>
<protein>
    <submittedName>
        <fullName evidence="1">Uncharacterized protein</fullName>
    </submittedName>
</protein>
<keyword evidence="2" id="KW-1185">Reference proteome</keyword>
<reference evidence="1 2" key="1">
    <citation type="submission" date="2014-01" db="EMBL/GenBank/DDBJ databases">
        <authorList>
            <person name="Dobos K."/>
            <person name="Lenaerts A."/>
            <person name="Ordway D."/>
            <person name="DeGroote M.A."/>
            <person name="Parker T."/>
            <person name="Sizemore C."/>
            <person name="Tallon L.J."/>
            <person name="Sadzewicz L.K."/>
            <person name="Sengamalay N."/>
            <person name="Fraser C.M."/>
            <person name="Hine E."/>
            <person name="Shefchek K.A."/>
            <person name="Das S.P."/>
            <person name="Tettelin H."/>
        </authorList>
    </citation>
    <scope>NUCLEOTIDE SEQUENCE [LARGE SCALE GENOMIC DNA]</scope>
    <source>
        <strain evidence="1 2">Harvey</strain>
    </source>
</reference>
<gene>
    <name evidence="1" type="ORF">I551_4782</name>
</gene>
<accession>A0ABN0QVM9</accession>
<organism evidence="1 2">
    <name type="scientific">Mycobacterium ulcerans str. Harvey</name>
    <dbReference type="NCBI Taxonomy" id="1299332"/>
    <lineage>
        <taxon>Bacteria</taxon>
        <taxon>Bacillati</taxon>
        <taxon>Actinomycetota</taxon>
        <taxon>Actinomycetes</taxon>
        <taxon>Mycobacteriales</taxon>
        <taxon>Mycobacteriaceae</taxon>
        <taxon>Mycobacterium</taxon>
        <taxon>Mycobacterium ulcerans group</taxon>
    </lineage>
</organism>
<evidence type="ECO:0000313" key="2">
    <source>
        <dbReference type="Proteomes" id="UP000020681"/>
    </source>
</evidence>
<comment type="caution">
    <text evidence="1">The sequence shown here is derived from an EMBL/GenBank/DDBJ whole genome shotgun (WGS) entry which is preliminary data.</text>
</comment>
<name>A0ABN0QVM9_MYCUL</name>